<evidence type="ECO:0000256" key="1">
    <source>
        <dbReference type="SAM" id="Coils"/>
    </source>
</evidence>
<dbReference type="Proteomes" id="UP000815677">
    <property type="component" value="Unassembled WGS sequence"/>
</dbReference>
<proteinExistence type="predicted"/>
<keyword evidence="1" id="KW-0175">Coiled coil</keyword>
<name>A0ABQ0LTA8_MYCCL</name>
<evidence type="ECO:0000313" key="2">
    <source>
        <dbReference type="EMBL" id="GAT53797.1"/>
    </source>
</evidence>
<dbReference type="EMBL" id="DF848485">
    <property type="protein sequence ID" value="GAT53797.1"/>
    <property type="molecule type" value="Genomic_DNA"/>
</dbReference>
<accession>A0ABQ0LTA8</accession>
<gene>
    <name evidence="2" type="ORF">MCHLO_10712</name>
</gene>
<sequence length="343" mass="39030">MMTGESASVKLLAQAIQDLYHLKPLQDLDQIDEKVLQAVLDTHILGFPDTLGLPPTHKHTYFTQVCLITDKPKYDALKQEETRRRQDKEKLKAAEEQLALLRASKPATAQGSSASKFYGAASKKPTQSSALQPARKVFAGLSTASSSGQTGLTTAERLSGTDTFGFTDALILDLPFVKPSPLVILELKYLTIPGLLRGLCRQESEFNLHLSPDTRTRRGQILLKRREIQAMDLEKLKEQTYVYRDHDSGYWKWISISQHLENTRDQLRSYVNAASKADFKDPRITVEENSREPSPVVGFIIYVIGDRVLHERIMPEEQNTSFRYFTTPDWENKYQRNPNNYQQ</sequence>
<evidence type="ECO:0000313" key="3">
    <source>
        <dbReference type="Proteomes" id="UP000815677"/>
    </source>
</evidence>
<keyword evidence="3" id="KW-1185">Reference proteome</keyword>
<protein>
    <submittedName>
        <fullName evidence="2">Uncharacterized protein</fullName>
    </submittedName>
</protein>
<feature type="coiled-coil region" evidence="1">
    <location>
        <begin position="77"/>
        <end position="104"/>
    </location>
</feature>
<reference evidence="2" key="1">
    <citation type="submission" date="2014-09" db="EMBL/GenBank/DDBJ databases">
        <title>Genome sequence of the luminous mushroom Mycena chlorophos for searching fungal bioluminescence genes.</title>
        <authorList>
            <person name="Tanaka Y."/>
            <person name="Kasuga D."/>
            <person name="Oba Y."/>
            <person name="Hase S."/>
            <person name="Sato K."/>
            <person name="Oba Y."/>
            <person name="Sakakibara Y."/>
        </authorList>
    </citation>
    <scope>NUCLEOTIDE SEQUENCE</scope>
</reference>
<organism evidence="2 3">
    <name type="scientific">Mycena chlorophos</name>
    <name type="common">Agaric fungus</name>
    <name type="synonym">Agaricus chlorophos</name>
    <dbReference type="NCBI Taxonomy" id="658473"/>
    <lineage>
        <taxon>Eukaryota</taxon>
        <taxon>Fungi</taxon>
        <taxon>Dikarya</taxon>
        <taxon>Basidiomycota</taxon>
        <taxon>Agaricomycotina</taxon>
        <taxon>Agaricomycetes</taxon>
        <taxon>Agaricomycetidae</taxon>
        <taxon>Agaricales</taxon>
        <taxon>Marasmiineae</taxon>
        <taxon>Mycenaceae</taxon>
        <taxon>Mycena</taxon>
    </lineage>
</organism>